<proteinExistence type="predicted"/>
<reference evidence="1" key="1">
    <citation type="submission" date="2022-04" db="EMBL/GenBank/DDBJ databases">
        <title>Carnegiea gigantea Genome sequencing and assembly v2.</title>
        <authorList>
            <person name="Copetti D."/>
            <person name="Sanderson M.J."/>
            <person name="Burquez A."/>
            <person name="Wojciechowski M.F."/>
        </authorList>
    </citation>
    <scope>NUCLEOTIDE SEQUENCE</scope>
    <source>
        <strain evidence="1">SGP5-SGP5p</strain>
        <tissue evidence="1">Aerial part</tissue>
    </source>
</reference>
<dbReference type="OrthoDB" id="1211981at2759"/>
<protein>
    <recommendedName>
        <fullName evidence="3">Increased DNA methylation 3</fullName>
    </recommendedName>
</protein>
<dbReference type="InterPro" id="IPR039321">
    <property type="entry name" value="IDM2/3-like"/>
</dbReference>
<dbReference type="Proteomes" id="UP001153076">
    <property type="component" value="Unassembled WGS sequence"/>
</dbReference>
<dbReference type="GO" id="GO:0005634">
    <property type="term" value="C:nucleus"/>
    <property type="evidence" value="ECO:0007669"/>
    <property type="project" value="TreeGrafter"/>
</dbReference>
<dbReference type="PANTHER" id="PTHR34661">
    <property type="entry name" value="INCREASED DNA METHYLATION 3"/>
    <property type="match status" value="1"/>
</dbReference>
<dbReference type="InterPro" id="IPR008978">
    <property type="entry name" value="HSP20-like_chaperone"/>
</dbReference>
<dbReference type="SUPFAM" id="SSF49764">
    <property type="entry name" value="HSP20-like chaperones"/>
    <property type="match status" value="1"/>
</dbReference>
<comment type="caution">
    <text evidence="1">The sequence shown here is derived from an EMBL/GenBank/DDBJ whole genome shotgun (WGS) entry which is preliminary data.</text>
</comment>
<gene>
    <name evidence="1" type="ORF">Cgig2_025187</name>
</gene>
<keyword evidence="2" id="KW-1185">Reference proteome</keyword>
<evidence type="ECO:0000313" key="2">
    <source>
        <dbReference type="Proteomes" id="UP001153076"/>
    </source>
</evidence>
<dbReference type="PANTHER" id="PTHR34661:SF1">
    <property type="entry name" value="INCREASED DNA METHYLATION 3"/>
    <property type="match status" value="1"/>
</dbReference>
<dbReference type="EMBL" id="JAKOGI010000031">
    <property type="protein sequence ID" value="KAJ8448263.1"/>
    <property type="molecule type" value="Genomic_DNA"/>
</dbReference>
<evidence type="ECO:0000313" key="1">
    <source>
        <dbReference type="EMBL" id="KAJ8448263.1"/>
    </source>
</evidence>
<dbReference type="Gene3D" id="2.60.40.790">
    <property type="match status" value="1"/>
</dbReference>
<evidence type="ECO:0008006" key="3">
    <source>
        <dbReference type="Google" id="ProtNLM"/>
    </source>
</evidence>
<dbReference type="AlphaFoldDB" id="A0A9Q1KSV7"/>
<dbReference type="CDD" id="cd06464">
    <property type="entry name" value="ACD_sHsps-like"/>
    <property type="match status" value="1"/>
</dbReference>
<accession>A0A9Q1KSV7</accession>
<dbReference type="FunFam" id="2.60.40.790:FF:000049">
    <property type="entry name" value="Increased DNA methylation 3"/>
    <property type="match status" value="1"/>
</dbReference>
<organism evidence="1 2">
    <name type="scientific">Carnegiea gigantea</name>
    <dbReference type="NCBI Taxonomy" id="171969"/>
    <lineage>
        <taxon>Eukaryota</taxon>
        <taxon>Viridiplantae</taxon>
        <taxon>Streptophyta</taxon>
        <taxon>Embryophyta</taxon>
        <taxon>Tracheophyta</taxon>
        <taxon>Spermatophyta</taxon>
        <taxon>Magnoliopsida</taxon>
        <taxon>eudicotyledons</taxon>
        <taxon>Gunneridae</taxon>
        <taxon>Pentapetalae</taxon>
        <taxon>Caryophyllales</taxon>
        <taxon>Cactineae</taxon>
        <taxon>Cactaceae</taxon>
        <taxon>Cactoideae</taxon>
        <taxon>Echinocereeae</taxon>
        <taxon>Carnegiea</taxon>
    </lineage>
</organism>
<sequence>MQLYSSSSFTVTEQTVGEIDMGENSTANITPSVVLTGTAREGTPGPPIGHVDIGVSESAYLFRVALPGVRKDQCELSCEIERDGKVHLQGVINGGELAKKNPKTVYHMNVAQLSPPGPFTVSFKLPGPVDPRLFSPTFRSDGILEGVVMKYRAPGAPPSGNQFAPV</sequence>
<name>A0A9Q1KSV7_9CARY</name>